<reference evidence="2 5" key="3">
    <citation type="journal article" date="2022" name="G3 (Bethesda)">
        <title>Whole-genome sequence and methylome profiling of the almond [Prunus dulcis (Mill.) D.A. Webb] cultivar 'Nonpareil'.</title>
        <authorList>
            <person name="D'Amico-Willman K.M."/>
            <person name="Ouma W.Z."/>
            <person name="Meulia T."/>
            <person name="Sideli G.M."/>
            <person name="Gradziel T.M."/>
            <person name="Fresnedo-Ramirez J."/>
        </authorList>
    </citation>
    <scope>NUCLEOTIDE SEQUENCE [LARGE SCALE GENOMIC DNA]</scope>
    <source>
        <strain evidence="2">Clone GOH B32 T37-40</strain>
    </source>
</reference>
<name>A0A5E4FLT1_PRUDU</name>
<organism evidence="3 4">
    <name type="scientific">Prunus dulcis</name>
    <name type="common">Almond</name>
    <name type="synonym">Amygdalus dulcis</name>
    <dbReference type="NCBI Taxonomy" id="3755"/>
    <lineage>
        <taxon>Eukaryota</taxon>
        <taxon>Viridiplantae</taxon>
        <taxon>Streptophyta</taxon>
        <taxon>Embryophyta</taxon>
        <taxon>Tracheophyta</taxon>
        <taxon>Spermatophyta</taxon>
        <taxon>Magnoliopsida</taxon>
        <taxon>eudicotyledons</taxon>
        <taxon>Gunneridae</taxon>
        <taxon>Pentapetalae</taxon>
        <taxon>rosids</taxon>
        <taxon>fabids</taxon>
        <taxon>Rosales</taxon>
        <taxon>Rosaceae</taxon>
        <taxon>Amygdaloideae</taxon>
        <taxon>Amygdaleae</taxon>
        <taxon>Prunus</taxon>
    </lineage>
</organism>
<accession>A0A5E4FLT1</accession>
<evidence type="ECO:0000313" key="5">
    <source>
        <dbReference type="Proteomes" id="UP001054821"/>
    </source>
</evidence>
<dbReference type="EMBL" id="CABIKO010000138">
    <property type="protein sequence ID" value="VVA28299.1"/>
    <property type="molecule type" value="Genomic_DNA"/>
</dbReference>
<keyword evidence="5" id="KW-1185">Reference proteome</keyword>
<evidence type="ECO:0000313" key="3">
    <source>
        <dbReference type="EMBL" id="VVA28299.1"/>
    </source>
</evidence>
<proteinExistence type="predicted"/>
<dbReference type="Proteomes" id="UP000327085">
    <property type="component" value="Chromosome 1"/>
</dbReference>
<dbReference type="EMBL" id="JAJFAZ020000001">
    <property type="protein sequence ID" value="KAI5348580.1"/>
    <property type="molecule type" value="Genomic_DNA"/>
</dbReference>
<feature type="compositionally biased region" description="Low complexity" evidence="1">
    <location>
        <begin position="79"/>
        <end position="99"/>
    </location>
</feature>
<evidence type="ECO:0000313" key="2">
    <source>
        <dbReference type="EMBL" id="KAI5348580.1"/>
    </source>
</evidence>
<gene>
    <name evidence="3" type="ORF">ALMOND_2B001584</name>
    <name evidence="2" type="ORF">L3X38_001467</name>
</gene>
<dbReference type="Proteomes" id="UP001054821">
    <property type="component" value="Chromosome 1"/>
</dbReference>
<evidence type="ECO:0000256" key="1">
    <source>
        <dbReference type="SAM" id="MobiDB-lite"/>
    </source>
</evidence>
<sequence length="99" mass="10189">MTTSPVKDQVRDFVEKEIDNAHKVVDAITSPIAPLDGVVHGVARGIFEAKCAPNNRGGNCRGGSRGGNVDCNSGGMHNTGGNQTSNTSGNNTSGNISSY</sequence>
<dbReference type="InParanoid" id="A0A5E4FLT1"/>
<reference evidence="3" key="1">
    <citation type="submission" date="2019-07" db="EMBL/GenBank/DDBJ databases">
        <authorList>
            <person name="Alioto T."/>
            <person name="Alioto T."/>
            <person name="Gomez Garrido J."/>
        </authorList>
    </citation>
    <scope>NUCLEOTIDE SEQUENCE</scope>
</reference>
<reference evidence="4" key="2">
    <citation type="journal article" date="2020" name="Plant J.">
        <title>Transposons played a major role in the diversification between the closely related almond and peach genomes: results from the almond genome sequence.</title>
        <authorList>
            <person name="Alioto T."/>
            <person name="Alexiou K.G."/>
            <person name="Bardil A."/>
            <person name="Barteri F."/>
            <person name="Castanera R."/>
            <person name="Cruz F."/>
            <person name="Dhingra A."/>
            <person name="Duval H."/>
            <person name="Fernandez I Marti A."/>
            <person name="Frias L."/>
            <person name="Galan B."/>
            <person name="Garcia J.L."/>
            <person name="Howad W."/>
            <person name="Gomez-Garrido J."/>
            <person name="Gut M."/>
            <person name="Julca I."/>
            <person name="Morata J."/>
            <person name="Puigdomenech P."/>
            <person name="Ribeca P."/>
            <person name="Rubio Cabetas M.J."/>
            <person name="Vlasova A."/>
            <person name="Wirthensohn M."/>
            <person name="Garcia-Mas J."/>
            <person name="Gabaldon T."/>
            <person name="Casacuberta J.M."/>
            <person name="Arus P."/>
        </authorList>
    </citation>
    <scope>NUCLEOTIDE SEQUENCE [LARGE SCALE GENOMIC DNA]</scope>
    <source>
        <strain evidence="4">cv. Texas</strain>
    </source>
</reference>
<evidence type="ECO:0000313" key="4">
    <source>
        <dbReference type="Proteomes" id="UP000327085"/>
    </source>
</evidence>
<dbReference type="Gramene" id="VVA28299">
    <property type="protein sequence ID" value="VVA28299"/>
    <property type="gene ID" value="Prudul26B001584"/>
</dbReference>
<feature type="region of interest" description="Disordered" evidence="1">
    <location>
        <begin position="56"/>
        <end position="99"/>
    </location>
</feature>
<protein>
    <submittedName>
        <fullName evidence="3">PREDICTED: heterogeneous nuclear ribonucleo</fullName>
    </submittedName>
</protein>
<dbReference type="AlphaFoldDB" id="A0A5E4FLT1"/>